<organism evidence="3 4">
    <name type="scientific">Elusimicrobium minutum (strain Pei191)</name>
    <dbReference type="NCBI Taxonomy" id="445932"/>
    <lineage>
        <taxon>Bacteria</taxon>
        <taxon>Pseudomonadati</taxon>
        <taxon>Elusimicrobiota</taxon>
        <taxon>Elusimicrobia</taxon>
        <taxon>Elusimicrobiales</taxon>
        <taxon>Elusimicrobiaceae</taxon>
        <taxon>Elusimicrobium</taxon>
    </lineage>
</organism>
<dbReference type="STRING" id="445932.Emin_0333"/>
<dbReference type="PRINTS" id="PR01484">
    <property type="entry name" value="PRTACTNFAMLY"/>
</dbReference>
<gene>
    <name evidence="3" type="ordered locus">Emin_0333</name>
</gene>
<feature type="signal peptide" evidence="1">
    <location>
        <begin position="1"/>
        <end position="20"/>
    </location>
</feature>
<dbReference type="SUPFAM" id="SSF103515">
    <property type="entry name" value="Autotransporter"/>
    <property type="match status" value="1"/>
</dbReference>
<dbReference type="Gene3D" id="2.160.20.20">
    <property type="match status" value="1"/>
</dbReference>
<dbReference type="Proteomes" id="UP000001029">
    <property type="component" value="Chromosome"/>
</dbReference>
<dbReference type="EMBL" id="CP001055">
    <property type="protein sequence ID" value="ACC97892.1"/>
    <property type="molecule type" value="Genomic_DNA"/>
</dbReference>
<feature type="chain" id="PRO_5002779745" evidence="1">
    <location>
        <begin position="21"/>
        <end position="1602"/>
    </location>
</feature>
<dbReference type="SMART" id="SM00869">
    <property type="entry name" value="Autotransporter"/>
    <property type="match status" value="1"/>
</dbReference>
<sequence>MKNIFKITAIFIFLSSGANAAQLVLTSADHTLTDNSAYDGGTAGIIFNSSVTNRVLNLDGFTISASNNTAQGFQLTGGGVVTVNGNGGAINLTDNRNAAGTSGTGLNLTGATTLNINNADVNISGSVLGISNAAGSKLNFIGGGTNTINSSNNKNATTTGGTGILSTGAGSEVSITDYQNIIFNGNTNIGMQAASGGSITITGKADGTTTFTASGNGRQDGSGNLTAGQGIYISTAGSAVTMTNMQSVDINGNYTGVQNVASTNLTLSGNGSATSSLSISNNTYTGLINSGSTDISGFSTININNNGNIGVSVTGASASLDISGVETMNVNGNASGITTAANTTLNLTGTGSAASKLSVNNNTGTGFSSAGLVTIKDFREIEASGNGGNGFVISGASTIETAAGQNLTIKTNNNTSVGTFGFLSTAANLVLDRVDIFESTGNGRYGFAVNNGKTTMNLTDNGVVTLDGNGVSATAAAAGLLVNGATAELEINGGLNSTLSASGNKNSTGSGGVGIQAASGSLKLNNMETITAEGNITGISTSANGSLLLDGSGSLTSKLSVNNNIGAGISAAQSTSFTIQDFAIIEANGNGGTGLNLGVNSTITNIAGEQISISSSNNTGAASDGIYSSAANLELKDLASLQLNNNGRYGLHVYSGSVSIDAAGRVFGVGDLSVTGNGNHGVYLRLDNLEIANVDGINISGNGGTGMLASGGTLSLKSNNTEGKMIFSNNGGDGAKFTGSTQLINFTQINAFNNGGTGFSLAGNIDWQTQVDSEFSFVAKDNGASGIVLNGSSLEDPLVFNVKELVLTNNGTKVTSNSGTGLSLGRNITFNVTDTDITATDNGAIGLYVSGGGVLNAISSTGTNIIRLRNNGDKSLSGSSMGMDVHGGRFYAENMNVINIENQNFGIIAWYNGEAIMKDSNIIVTDNANGILASRATIDINSTSGLHTIYGSGNTYALITQENAQYEGSEYFNITNMDIYLENNSYAIASTFGGGAMNIKGNGSNILSFKDNLQSGLFAQWNVNRPSAGTKVALSQVNVEGMYIQTENDDLAIAESSQEGGAEINIKDSTINMLTQDTLFQTIGYGVYNIENVTATGNSALLVNTAIADHNDPSVMVGKSEFNAKDAFLSGVITTAADTAAHVSFTDSAWNMINSSNMTSLTNSSSDIFIGSQTSGAYNTLTLENYMGHNGNIYLNTDVNGGSTDMISVSGSANGSTTLFINDTSTTLPGTDPLEIKIVEAKAGAHISANSFVLNGGSIDTGAFKYFLLQGNKDQSDNQSFFLRLSNAMTDTFKTMLNIPQLNVVMAQTGMNSLQKRLGDLRNFGNSSKQHGVWTRSYGKQITVDDLIETDMSIFGFEAGYDFLMREGDENRIYLGLMGGYMTAGNVKTKQDNGFYSKGNGDAPSVGAYMTFITPSSYFLDLTIRNFWTNLDMVNYSSLGTELKYSPRRNLFTMSAEFGKEFQIMSCRGTQWRVEPKAELAFLNASGDSTNVENGNGSLKYENASYIITKASVMLAYMHKRQTGLFTQPYAELAYSQTFMGKGDVSYSGAVSETNLSGGAFETALGLNYQFNKDIYVYGQATFETGSKIQAFGGNLGFRLAF</sequence>
<protein>
    <submittedName>
        <fullName evidence="3">Outer membrane autotransporter barrel domain protein</fullName>
    </submittedName>
</protein>
<dbReference type="InterPro" id="IPR011050">
    <property type="entry name" value="Pectin_lyase_fold/virulence"/>
</dbReference>
<evidence type="ECO:0000313" key="4">
    <source>
        <dbReference type="Proteomes" id="UP000001029"/>
    </source>
</evidence>
<dbReference type="Pfam" id="PF18883">
    <property type="entry name" value="AC_1"/>
    <property type="match status" value="1"/>
</dbReference>
<dbReference type="HOGENOM" id="CLU_244227_0_0_0"/>
<dbReference type="KEGG" id="emi:Emin_0333"/>
<dbReference type="PROSITE" id="PS51208">
    <property type="entry name" value="AUTOTRANSPORTER"/>
    <property type="match status" value="1"/>
</dbReference>
<accession>B2KB70</accession>
<dbReference type="InterPro" id="IPR003991">
    <property type="entry name" value="Pertactin_virulence_factor"/>
</dbReference>
<dbReference type="Gene3D" id="2.40.128.130">
    <property type="entry name" value="Autotransporter beta-domain"/>
    <property type="match status" value="1"/>
</dbReference>
<proteinExistence type="predicted"/>
<name>B2KB70_ELUMP</name>
<dbReference type="InterPro" id="IPR043990">
    <property type="entry name" value="AC_1"/>
</dbReference>
<keyword evidence="1" id="KW-0732">Signal</keyword>
<dbReference type="RefSeq" id="WP_012414507.1">
    <property type="nucleotide sequence ID" value="NC_010644.1"/>
</dbReference>
<dbReference type="SUPFAM" id="SSF51126">
    <property type="entry name" value="Pectin lyase-like"/>
    <property type="match status" value="1"/>
</dbReference>
<dbReference type="OrthoDB" id="6053567at2"/>
<dbReference type="InterPro" id="IPR012332">
    <property type="entry name" value="Autotransporter_pectin_lyase_C"/>
</dbReference>
<reference evidence="3 4" key="1">
    <citation type="journal article" date="2009" name="Appl. Environ. Microbiol.">
        <title>Genomic analysis of 'Elusimicrobium minutum,' the first cultivated representative of the phylum 'Elusimicrobia' (formerly termite group 1).</title>
        <authorList>
            <person name="Herlemann D.P.R."/>
            <person name="Geissinger O."/>
            <person name="Ikeda-Ohtsubo W."/>
            <person name="Kunin V."/>
            <person name="Sun H."/>
            <person name="Lapidus A."/>
            <person name="Hugenholtz P."/>
            <person name="Brune A."/>
        </authorList>
    </citation>
    <scope>NUCLEOTIDE SEQUENCE [LARGE SCALE GENOMIC DNA]</scope>
    <source>
        <strain evidence="3 4">Pei191</strain>
    </source>
</reference>
<evidence type="ECO:0000259" key="2">
    <source>
        <dbReference type="PROSITE" id="PS51208"/>
    </source>
</evidence>
<keyword evidence="4" id="KW-1185">Reference proteome</keyword>
<dbReference type="InterPro" id="IPR036709">
    <property type="entry name" value="Autotransporte_beta_dom_sf"/>
</dbReference>
<evidence type="ECO:0000256" key="1">
    <source>
        <dbReference type="SAM" id="SignalP"/>
    </source>
</evidence>
<evidence type="ECO:0000313" key="3">
    <source>
        <dbReference type="EMBL" id="ACC97892.1"/>
    </source>
</evidence>
<feature type="domain" description="Autotransporter" evidence="2">
    <location>
        <begin position="1326"/>
        <end position="1602"/>
    </location>
</feature>
<dbReference type="InterPro" id="IPR005546">
    <property type="entry name" value="Autotransporte_beta"/>
</dbReference>
<dbReference type="Pfam" id="PF03797">
    <property type="entry name" value="Autotransporter"/>
    <property type="match status" value="1"/>
</dbReference>